<gene>
    <name evidence="2" type="primary">CPK34</name>
    <name evidence="2" type="ORF">SPIL2461_LOCUS15867</name>
</gene>
<keyword evidence="3" id="KW-1185">Reference proteome</keyword>
<evidence type="ECO:0000313" key="3">
    <source>
        <dbReference type="Proteomes" id="UP000649617"/>
    </source>
</evidence>
<dbReference type="PROSITE" id="PS50994">
    <property type="entry name" value="INTEGRASE"/>
    <property type="match status" value="1"/>
</dbReference>
<proteinExistence type="predicted"/>
<organism evidence="2 3">
    <name type="scientific">Symbiodinium pilosum</name>
    <name type="common">Dinoflagellate</name>
    <dbReference type="NCBI Taxonomy" id="2952"/>
    <lineage>
        <taxon>Eukaryota</taxon>
        <taxon>Sar</taxon>
        <taxon>Alveolata</taxon>
        <taxon>Dinophyceae</taxon>
        <taxon>Suessiales</taxon>
        <taxon>Symbiodiniaceae</taxon>
        <taxon>Symbiodinium</taxon>
    </lineage>
</organism>
<comment type="caution">
    <text evidence="2">The sequence shown here is derived from an EMBL/GenBank/DDBJ whole genome shotgun (WGS) entry which is preliminary data.</text>
</comment>
<dbReference type="GO" id="GO:0015074">
    <property type="term" value="P:DNA integration"/>
    <property type="evidence" value="ECO:0007669"/>
    <property type="project" value="InterPro"/>
</dbReference>
<dbReference type="OrthoDB" id="4368574at2759"/>
<feature type="domain" description="Integrase catalytic" evidence="1">
    <location>
        <begin position="54"/>
        <end position="238"/>
    </location>
</feature>
<sequence>MAKRLLLGLHERFYHCPIGDFKNMLLRAGLSSDILPLAEEAVMSCSICRKYVRMPNRPQVKIGSHAGTFNQRVQLDLFQYQEVWILLLVDEATRFKVATDVESREHGHLLPKMLDVWFVVLGPPHQLVLDQESSLMLGRQATYRNGLVERHIGLVEITMLKLAAELDRQGLRLTPGELAKEAAVSHNQSLNYNGATPSMAVFGILPRPFYQDDYNNITAVAGALQTDITPFEKALRIRQLSLSMVQRAVAEDRIARAGRTRPHKLDTNIPVPGTTTIDFYREIQGDVGWRGPATLLRLDKDEGTAILTYQGRPYL</sequence>
<reference evidence="2" key="1">
    <citation type="submission" date="2021-02" db="EMBL/GenBank/DDBJ databases">
        <authorList>
            <person name="Dougan E. K."/>
            <person name="Rhodes N."/>
            <person name="Thang M."/>
            <person name="Chan C."/>
        </authorList>
    </citation>
    <scope>NUCLEOTIDE SEQUENCE</scope>
</reference>
<accession>A0A812USR6</accession>
<evidence type="ECO:0000259" key="1">
    <source>
        <dbReference type="PROSITE" id="PS50994"/>
    </source>
</evidence>
<dbReference type="Proteomes" id="UP000649617">
    <property type="component" value="Unassembled WGS sequence"/>
</dbReference>
<name>A0A812USR6_SYMPI</name>
<protein>
    <submittedName>
        <fullName evidence="2">CPK34 protein</fullName>
    </submittedName>
</protein>
<dbReference type="EMBL" id="CAJNIZ010039948">
    <property type="protein sequence ID" value="CAE7596870.1"/>
    <property type="molecule type" value="Genomic_DNA"/>
</dbReference>
<feature type="non-terminal residue" evidence="2">
    <location>
        <position position="1"/>
    </location>
</feature>
<evidence type="ECO:0000313" key="2">
    <source>
        <dbReference type="EMBL" id="CAE7596870.1"/>
    </source>
</evidence>
<dbReference type="InterPro" id="IPR001584">
    <property type="entry name" value="Integrase_cat-core"/>
</dbReference>
<dbReference type="AlphaFoldDB" id="A0A812USR6"/>